<evidence type="ECO:0008006" key="4">
    <source>
        <dbReference type="Google" id="ProtNLM"/>
    </source>
</evidence>
<name>A0A9P8C2F0_9HELO</name>
<dbReference type="Proteomes" id="UP000824998">
    <property type="component" value="Unassembled WGS sequence"/>
</dbReference>
<feature type="region of interest" description="Disordered" evidence="1">
    <location>
        <begin position="1"/>
        <end position="60"/>
    </location>
</feature>
<feature type="compositionally biased region" description="Basic and acidic residues" evidence="1">
    <location>
        <begin position="195"/>
        <end position="210"/>
    </location>
</feature>
<proteinExistence type="predicted"/>
<accession>A0A9P8C2F0</accession>
<evidence type="ECO:0000313" key="3">
    <source>
        <dbReference type="Proteomes" id="UP000824998"/>
    </source>
</evidence>
<feature type="compositionally biased region" description="Low complexity" evidence="1">
    <location>
        <begin position="1"/>
        <end position="16"/>
    </location>
</feature>
<feature type="compositionally biased region" description="Acidic residues" evidence="1">
    <location>
        <begin position="165"/>
        <end position="190"/>
    </location>
</feature>
<keyword evidence="3" id="KW-1185">Reference proteome</keyword>
<evidence type="ECO:0000313" key="2">
    <source>
        <dbReference type="EMBL" id="KAG9230952.1"/>
    </source>
</evidence>
<feature type="compositionally biased region" description="Polar residues" evidence="1">
    <location>
        <begin position="235"/>
        <end position="246"/>
    </location>
</feature>
<dbReference type="OrthoDB" id="427960at2759"/>
<sequence length="289" mass="31711">MASSSPPSSAPKAMSSRLLTMKFMQRAAASSTASPSTTHEEPPSKRRRRDVDPSSFNVHALVDQKTIQRAVAEEEAKQQAALDRQAAESGDTRWVLSFEDDKRSLDSPSLALRVVQTGYAGLDSLSPLQVRPMEDEEPQDKALLVGRRSFGKFNRALEKQQDPTMESDDDDDKNANEPSEDSEAVSDDPTSELIKASRKEAVQRAQAESKARKKEKKTKADELAKQRKKKEVNLNGLTSLSGSKPSASAKPLGPCYQCNGPHLRANCPENKRGHPGGDDGPPRKTFRSR</sequence>
<dbReference type="AlphaFoldDB" id="A0A9P8C2F0"/>
<protein>
    <recommendedName>
        <fullName evidence="4">Zinc knuckle protein</fullName>
    </recommendedName>
</protein>
<evidence type="ECO:0000256" key="1">
    <source>
        <dbReference type="SAM" id="MobiDB-lite"/>
    </source>
</evidence>
<reference evidence="2" key="1">
    <citation type="journal article" date="2021" name="IMA Fungus">
        <title>Genomic characterization of three marine fungi, including Emericellopsis atlantica sp. nov. with signatures of a generalist lifestyle and marine biomass degradation.</title>
        <authorList>
            <person name="Hagestad O.C."/>
            <person name="Hou L."/>
            <person name="Andersen J.H."/>
            <person name="Hansen E.H."/>
            <person name="Altermark B."/>
            <person name="Li C."/>
            <person name="Kuhnert E."/>
            <person name="Cox R.J."/>
            <person name="Crous P.W."/>
            <person name="Spatafora J.W."/>
            <person name="Lail K."/>
            <person name="Amirebrahimi M."/>
            <person name="Lipzen A."/>
            <person name="Pangilinan J."/>
            <person name="Andreopoulos W."/>
            <person name="Hayes R.D."/>
            <person name="Ng V."/>
            <person name="Grigoriev I.V."/>
            <person name="Jackson S.A."/>
            <person name="Sutton T.D.S."/>
            <person name="Dobson A.D.W."/>
            <person name="Rama T."/>
        </authorList>
    </citation>
    <scope>NUCLEOTIDE SEQUENCE</scope>
    <source>
        <strain evidence="2">TRa018bII</strain>
    </source>
</reference>
<feature type="region of interest" description="Disordered" evidence="1">
    <location>
        <begin position="152"/>
        <end position="289"/>
    </location>
</feature>
<gene>
    <name evidence="2" type="ORF">BJ875DRAFT_470829</name>
</gene>
<comment type="caution">
    <text evidence="2">The sequence shown here is derived from an EMBL/GenBank/DDBJ whole genome shotgun (WGS) entry which is preliminary data.</text>
</comment>
<feature type="compositionally biased region" description="Basic and acidic residues" evidence="1">
    <location>
        <begin position="269"/>
        <end position="282"/>
    </location>
</feature>
<dbReference type="EMBL" id="MU251633">
    <property type="protein sequence ID" value="KAG9230952.1"/>
    <property type="molecule type" value="Genomic_DNA"/>
</dbReference>
<organism evidence="2 3">
    <name type="scientific">Amylocarpus encephaloides</name>
    <dbReference type="NCBI Taxonomy" id="45428"/>
    <lineage>
        <taxon>Eukaryota</taxon>
        <taxon>Fungi</taxon>
        <taxon>Dikarya</taxon>
        <taxon>Ascomycota</taxon>
        <taxon>Pezizomycotina</taxon>
        <taxon>Leotiomycetes</taxon>
        <taxon>Helotiales</taxon>
        <taxon>Helotiales incertae sedis</taxon>
        <taxon>Amylocarpus</taxon>
    </lineage>
</organism>
<feature type="compositionally biased region" description="Low complexity" evidence="1">
    <location>
        <begin position="27"/>
        <end position="37"/>
    </location>
</feature>
<feature type="compositionally biased region" description="Basic and acidic residues" evidence="1">
    <location>
        <begin position="38"/>
        <end position="52"/>
    </location>
</feature>